<dbReference type="EMBL" id="JBBWUH010000008">
    <property type="protein sequence ID" value="KAK8159622.1"/>
    <property type="molecule type" value="Genomic_DNA"/>
</dbReference>
<name>A0ABR1XLV0_9PEZI</name>
<feature type="transmembrane region" description="Helical" evidence="1">
    <location>
        <begin position="37"/>
        <end position="62"/>
    </location>
</feature>
<evidence type="ECO:0000313" key="3">
    <source>
        <dbReference type="Proteomes" id="UP001456524"/>
    </source>
</evidence>
<sequence length="75" mass="8642">MFEPPFFLCEAWLLLLVAFSIGLIRVRGLLFRRRRRVCWALWLLGCLSAAVVCLDCPVRFLLPLEYPRPDYGVGG</sequence>
<keyword evidence="1" id="KW-1133">Transmembrane helix</keyword>
<protein>
    <submittedName>
        <fullName evidence="2">Uncharacterized protein</fullName>
    </submittedName>
</protein>
<keyword evidence="1" id="KW-0812">Transmembrane</keyword>
<proteinExistence type="predicted"/>
<evidence type="ECO:0000256" key="1">
    <source>
        <dbReference type="SAM" id="Phobius"/>
    </source>
</evidence>
<feature type="transmembrane region" description="Helical" evidence="1">
    <location>
        <begin position="12"/>
        <end position="30"/>
    </location>
</feature>
<gene>
    <name evidence="2" type="ORF">IWX90DRAFT_440901</name>
</gene>
<evidence type="ECO:0000313" key="2">
    <source>
        <dbReference type="EMBL" id="KAK8159622.1"/>
    </source>
</evidence>
<accession>A0ABR1XLV0</accession>
<dbReference type="Proteomes" id="UP001456524">
    <property type="component" value="Unassembled WGS sequence"/>
</dbReference>
<keyword evidence="3" id="KW-1185">Reference proteome</keyword>
<organism evidence="2 3">
    <name type="scientific">Phyllosticta citrichinensis</name>
    <dbReference type="NCBI Taxonomy" id="1130410"/>
    <lineage>
        <taxon>Eukaryota</taxon>
        <taxon>Fungi</taxon>
        <taxon>Dikarya</taxon>
        <taxon>Ascomycota</taxon>
        <taxon>Pezizomycotina</taxon>
        <taxon>Dothideomycetes</taxon>
        <taxon>Dothideomycetes incertae sedis</taxon>
        <taxon>Botryosphaeriales</taxon>
        <taxon>Phyllostictaceae</taxon>
        <taxon>Phyllosticta</taxon>
    </lineage>
</organism>
<keyword evidence="1" id="KW-0472">Membrane</keyword>
<reference evidence="2 3" key="1">
    <citation type="journal article" date="2022" name="G3 (Bethesda)">
        <title>Enemy or ally: a genomic approach to elucidate the lifestyle of Phyllosticta citrichinaensis.</title>
        <authorList>
            <person name="Buijs V.A."/>
            <person name="Groenewald J.Z."/>
            <person name="Haridas S."/>
            <person name="LaButti K.M."/>
            <person name="Lipzen A."/>
            <person name="Martin F.M."/>
            <person name="Barry K."/>
            <person name="Grigoriev I.V."/>
            <person name="Crous P.W."/>
            <person name="Seidl M.F."/>
        </authorList>
    </citation>
    <scope>NUCLEOTIDE SEQUENCE [LARGE SCALE GENOMIC DNA]</scope>
    <source>
        <strain evidence="2 3">CBS 129764</strain>
    </source>
</reference>
<comment type="caution">
    <text evidence="2">The sequence shown here is derived from an EMBL/GenBank/DDBJ whole genome shotgun (WGS) entry which is preliminary data.</text>
</comment>